<comment type="subcellular location">
    <subcellularLocation>
        <location evidence="10">Cell membrane</location>
        <topology evidence="10">Multi-pass membrane protein</topology>
    </subcellularLocation>
</comment>
<reference evidence="11 12" key="1">
    <citation type="submission" date="2019-08" db="EMBL/GenBank/DDBJ databases">
        <authorList>
            <person name="Chang H.C."/>
            <person name="Mun S.Y."/>
        </authorList>
    </citation>
    <scope>NUCLEOTIDE SEQUENCE [LARGE SCALE GENOMIC DNA]</scope>
    <source>
        <strain evidence="11 12">SK</strain>
    </source>
</reference>
<dbReference type="SMART" id="SM01207">
    <property type="entry name" value="G3P_acyltransf"/>
    <property type="match status" value="1"/>
</dbReference>
<keyword evidence="7 10" id="KW-0472">Membrane</keyword>
<keyword evidence="5 10" id="KW-1133">Transmembrane helix</keyword>
<feature type="transmembrane region" description="Helical" evidence="10">
    <location>
        <begin position="6"/>
        <end position="30"/>
    </location>
</feature>
<accession>A0A7H1MN28</accession>
<evidence type="ECO:0000256" key="7">
    <source>
        <dbReference type="ARBA" id="ARBA00023136"/>
    </source>
</evidence>
<evidence type="ECO:0000256" key="6">
    <source>
        <dbReference type="ARBA" id="ARBA00023098"/>
    </source>
</evidence>
<feature type="transmembrane region" description="Helical" evidence="10">
    <location>
        <begin position="50"/>
        <end position="75"/>
    </location>
</feature>
<evidence type="ECO:0000256" key="3">
    <source>
        <dbReference type="ARBA" id="ARBA00022679"/>
    </source>
</evidence>
<keyword evidence="12" id="KW-1185">Reference proteome</keyword>
<dbReference type="EC" id="2.3.1.275" evidence="10"/>
<dbReference type="UniPathway" id="UPA00085"/>
<keyword evidence="2 10" id="KW-0444">Lipid biosynthesis</keyword>
<evidence type="ECO:0000256" key="10">
    <source>
        <dbReference type="HAMAP-Rule" id="MF_01043"/>
    </source>
</evidence>
<dbReference type="RefSeq" id="WP_006845210.1">
    <property type="nucleotide sequence ID" value="NZ_CP026847.1"/>
</dbReference>
<dbReference type="GO" id="GO:0008654">
    <property type="term" value="P:phospholipid biosynthetic process"/>
    <property type="evidence" value="ECO:0007669"/>
    <property type="project" value="UniProtKB-UniRule"/>
</dbReference>
<feature type="transmembrane region" description="Helical" evidence="10">
    <location>
        <begin position="128"/>
        <end position="156"/>
    </location>
</feature>
<evidence type="ECO:0000256" key="1">
    <source>
        <dbReference type="ARBA" id="ARBA00022475"/>
    </source>
</evidence>
<comment type="catalytic activity">
    <reaction evidence="10">
        <text>an acyl phosphate + sn-glycerol 3-phosphate = a 1-acyl-sn-glycero-3-phosphate + phosphate</text>
        <dbReference type="Rhea" id="RHEA:34075"/>
        <dbReference type="ChEBI" id="CHEBI:43474"/>
        <dbReference type="ChEBI" id="CHEBI:57597"/>
        <dbReference type="ChEBI" id="CHEBI:57970"/>
        <dbReference type="ChEBI" id="CHEBI:59918"/>
        <dbReference type="EC" id="2.3.1.275"/>
    </reaction>
</comment>
<organism evidence="11 12">
    <name type="scientific">Weissella koreensis</name>
    <dbReference type="NCBI Taxonomy" id="165096"/>
    <lineage>
        <taxon>Bacteria</taxon>
        <taxon>Bacillati</taxon>
        <taxon>Bacillota</taxon>
        <taxon>Bacilli</taxon>
        <taxon>Lactobacillales</taxon>
        <taxon>Lactobacillaceae</taxon>
        <taxon>Weissella</taxon>
    </lineage>
</organism>
<sequence length="213" mass="23725">MQIFKIIVGILAAYFLGSIPFGYLIGKYVYHKDIMQVGSGNIGTTNTFRVLGMFPGLIVFILDVLKGTVGGLLAYLIWSPLPDNRHYLILAAGVIAVLGHTFSVWLNFKGGKGVASSLGILLAYSPKLFVISLGIFLICLLLTSIVSISSLLNFFFSTIVFWYYDEKFLALVAAILMVYVTYLHRSNLVRMVHGKENTVKFGIPYWIRQVKVK</sequence>
<dbReference type="PANTHER" id="PTHR30309">
    <property type="entry name" value="INNER MEMBRANE PROTEIN YGIH"/>
    <property type="match status" value="1"/>
</dbReference>
<evidence type="ECO:0000256" key="8">
    <source>
        <dbReference type="ARBA" id="ARBA00023209"/>
    </source>
</evidence>
<comment type="pathway">
    <text evidence="10">Lipid metabolism; phospholipid metabolism.</text>
</comment>
<comment type="subunit">
    <text evidence="10">Probably interacts with PlsX.</text>
</comment>
<dbReference type="PANTHER" id="PTHR30309:SF0">
    <property type="entry name" value="GLYCEROL-3-PHOSPHATE ACYLTRANSFERASE-RELATED"/>
    <property type="match status" value="1"/>
</dbReference>
<feature type="transmembrane region" description="Helical" evidence="10">
    <location>
        <begin position="87"/>
        <end position="108"/>
    </location>
</feature>
<evidence type="ECO:0000313" key="12">
    <source>
        <dbReference type="Proteomes" id="UP000516446"/>
    </source>
</evidence>
<dbReference type="HAMAP" id="MF_01043">
    <property type="entry name" value="PlsY"/>
    <property type="match status" value="1"/>
</dbReference>
<evidence type="ECO:0000256" key="2">
    <source>
        <dbReference type="ARBA" id="ARBA00022516"/>
    </source>
</evidence>
<evidence type="ECO:0000313" key="11">
    <source>
        <dbReference type="EMBL" id="QNT64864.1"/>
    </source>
</evidence>
<dbReference type="GO" id="GO:0005886">
    <property type="term" value="C:plasma membrane"/>
    <property type="evidence" value="ECO:0007669"/>
    <property type="project" value="UniProtKB-SubCell"/>
</dbReference>
<dbReference type="EMBL" id="CP043431">
    <property type="protein sequence ID" value="QNT64864.1"/>
    <property type="molecule type" value="Genomic_DNA"/>
</dbReference>
<keyword evidence="9 10" id="KW-1208">Phospholipid metabolism</keyword>
<dbReference type="Proteomes" id="UP000516446">
    <property type="component" value="Chromosome"/>
</dbReference>
<protein>
    <recommendedName>
        <fullName evidence="10">Glycerol-3-phosphate acyltransferase</fullName>
    </recommendedName>
    <alternativeName>
        <fullName evidence="10">Acyl-PO4 G3P acyltransferase</fullName>
    </alternativeName>
    <alternativeName>
        <fullName evidence="10">Acyl-phosphate--glycerol-3-phosphate acyltransferase</fullName>
    </alternativeName>
    <alternativeName>
        <fullName evidence="10">G3P acyltransferase</fullName>
        <shortName evidence="10">GPAT</shortName>
        <ecNumber evidence="10">2.3.1.275</ecNumber>
    </alternativeName>
    <alternativeName>
        <fullName evidence="10">Lysophosphatidic acid synthase</fullName>
        <shortName evidence="10">LPA synthase</shortName>
    </alternativeName>
</protein>
<feature type="transmembrane region" description="Helical" evidence="10">
    <location>
        <begin position="168"/>
        <end position="185"/>
    </location>
</feature>
<comment type="similarity">
    <text evidence="10">Belongs to the PlsY family.</text>
</comment>
<proteinExistence type="inferred from homology"/>
<evidence type="ECO:0000256" key="9">
    <source>
        <dbReference type="ARBA" id="ARBA00023264"/>
    </source>
</evidence>
<evidence type="ECO:0000256" key="5">
    <source>
        <dbReference type="ARBA" id="ARBA00022989"/>
    </source>
</evidence>
<evidence type="ECO:0000256" key="4">
    <source>
        <dbReference type="ARBA" id="ARBA00022692"/>
    </source>
</evidence>
<keyword evidence="8 10" id="KW-0594">Phospholipid biosynthesis</keyword>
<dbReference type="Pfam" id="PF02660">
    <property type="entry name" value="G3P_acyltransf"/>
    <property type="match status" value="1"/>
</dbReference>
<dbReference type="GO" id="GO:0043772">
    <property type="term" value="F:acyl-phosphate glycerol-3-phosphate acyltransferase activity"/>
    <property type="evidence" value="ECO:0007669"/>
    <property type="project" value="UniProtKB-UniRule"/>
</dbReference>
<keyword evidence="4 10" id="KW-0812">Transmembrane</keyword>
<keyword evidence="1 10" id="KW-1003">Cell membrane</keyword>
<dbReference type="InterPro" id="IPR003811">
    <property type="entry name" value="G3P_acylTferase_PlsY"/>
</dbReference>
<comment type="function">
    <text evidence="10">Catalyzes the transfer of an acyl group from acyl-phosphate (acyl-PO(4)) to glycerol-3-phosphate (G3P) to form lysophosphatidic acid (LPA). This enzyme utilizes acyl-phosphate as fatty acyl donor, but not acyl-CoA or acyl-ACP.</text>
</comment>
<keyword evidence="11" id="KW-0012">Acyltransferase</keyword>
<dbReference type="NCBIfam" id="TIGR00023">
    <property type="entry name" value="glycerol-3-phosphate 1-O-acyltransferase PlsY"/>
    <property type="match status" value="1"/>
</dbReference>
<gene>
    <name evidence="10 11" type="primary">plsY</name>
    <name evidence="11" type="ORF">FY536_06235</name>
</gene>
<keyword evidence="3 10" id="KW-0808">Transferase</keyword>
<dbReference type="AlphaFoldDB" id="A0A7H1MN28"/>
<keyword evidence="6 10" id="KW-0443">Lipid metabolism</keyword>
<name>A0A7H1MN28_9LACO</name>